<feature type="transmembrane region" description="Helical" evidence="2">
    <location>
        <begin position="87"/>
        <end position="105"/>
    </location>
</feature>
<proteinExistence type="predicted"/>
<feature type="transmembrane region" description="Helical" evidence="2">
    <location>
        <begin position="12"/>
        <end position="30"/>
    </location>
</feature>
<reference evidence="3 4" key="1">
    <citation type="submission" date="2018-09" db="EMBL/GenBank/DDBJ databases">
        <title>YIM 75000 draft genome.</title>
        <authorList>
            <person name="Tang S."/>
            <person name="Feng Y."/>
        </authorList>
    </citation>
    <scope>NUCLEOTIDE SEQUENCE [LARGE SCALE GENOMIC DNA]</scope>
    <source>
        <strain evidence="3 4">YIM 75000</strain>
    </source>
</reference>
<dbReference type="EMBL" id="QZEZ01000011">
    <property type="protein sequence ID" value="RJK92956.1"/>
    <property type="molecule type" value="Genomic_DNA"/>
</dbReference>
<dbReference type="OrthoDB" id="4350296at2"/>
<name>A0A3A3ZD53_9ACTN</name>
<protein>
    <recommendedName>
        <fullName evidence="5">DUF2567 domain-containing protein</fullName>
    </recommendedName>
</protein>
<feature type="transmembrane region" description="Helical" evidence="2">
    <location>
        <begin position="141"/>
        <end position="160"/>
    </location>
</feature>
<gene>
    <name evidence="3" type="ORF">D5H78_17785</name>
</gene>
<dbReference type="AlphaFoldDB" id="A0A3A3ZD53"/>
<keyword evidence="2" id="KW-0812">Transmembrane</keyword>
<accession>A0A3A3ZD53</accession>
<feature type="region of interest" description="Disordered" evidence="1">
    <location>
        <begin position="173"/>
        <end position="206"/>
    </location>
</feature>
<organism evidence="3 4">
    <name type="scientific">Vallicoccus soli</name>
    <dbReference type="NCBI Taxonomy" id="2339232"/>
    <lineage>
        <taxon>Bacteria</taxon>
        <taxon>Bacillati</taxon>
        <taxon>Actinomycetota</taxon>
        <taxon>Actinomycetes</taxon>
        <taxon>Motilibacterales</taxon>
        <taxon>Vallicoccaceae</taxon>
        <taxon>Vallicoccus</taxon>
    </lineage>
</organism>
<evidence type="ECO:0000256" key="1">
    <source>
        <dbReference type="SAM" id="MobiDB-lite"/>
    </source>
</evidence>
<evidence type="ECO:0008006" key="5">
    <source>
        <dbReference type="Google" id="ProtNLM"/>
    </source>
</evidence>
<evidence type="ECO:0000313" key="4">
    <source>
        <dbReference type="Proteomes" id="UP000265614"/>
    </source>
</evidence>
<sequence>MSAGARGPGATAAAVVVASLALGGAAGWLWSLLAPRALWRVQEGGAALDGLTNQAFVGADGTLAVLGTAAGALVAVAGWLLARSRGLVLLGAAAAGGVLGSLLAWRVGVLLAPDDVAERARGLAVGTTLDGGLRLRAPGVLLLWPIASAVVLTALQALAVGAERRAARRAGAAGGVAPAARAEEEEAGASPAGVSPDGRPAPPPHG</sequence>
<dbReference type="RefSeq" id="WP_119951842.1">
    <property type="nucleotide sequence ID" value="NZ_QZEZ01000011.1"/>
</dbReference>
<comment type="caution">
    <text evidence="3">The sequence shown here is derived from an EMBL/GenBank/DDBJ whole genome shotgun (WGS) entry which is preliminary data.</text>
</comment>
<dbReference type="Proteomes" id="UP000265614">
    <property type="component" value="Unassembled WGS sequence"/>
</dbReference>
<keyword evidence="4" id="KW-1185">Reference proteome</keyword>
<keyword evidence="2" id="KW-0472">Membrane</keyword>
<keyword evidence="2" id="KW-1133">Transmembrane helix</keyword>
<evidence type="ECO:0000256" key="2">
    <source>
        <dbReference type="SAM" id="Phobius"/>
    </source>
</evidence>
<evidence type="ECO:0000313" key="3">
    <source>
        <dbReference type="EMBL" id="RJK92956.1"/>
    </source>
</evidence>
<feature type="transmembrane region" description="Helical" evidence="2">
    <location>
        <begin position="63"/>
        <end position="82"/>
    </location>
</feature>